<protein>
    <submittedName>
        <fullName evidence="1">Uncharacterized protein</fullName>
    </submittedName>
</protein>
<dbReference type="Proteomes" id="UP000258840">
    <property type="component" value="Segment"/>
</dbReference>
<name>A0A2Z2U7W4_9CAUD</name>
<dbReference type="EMBL" id="MF893341">
    <property type="protein sequence ID" value="ATN92946.1"/>
    <property type="molecule type" value="Genomic_DNA"/>
</dbReference>
<sequence length="231" mass="26437">MTKPYQMIYSGRPHAAAYLPRMNTLEFQHTVYMPVLAPQLGRGMCNEWGLTIPRHLLWAREAVVAAMGYLHGRRCPDLYQNWYVYLTVKRSWVEAGTAGNREGWHIDGYGSDGDWNFIWFDSVPTEWAKFSGPLPTGHEECLKALALAEEMATYQGEPLPPLETHTLYDLGNTIHRCGIAEVSCMRTFVKVSVSKHRYDLEGNARNPYLPSTWWPLKPRLATRNHPTTITL</sequence>
<gene>
    <name evidence="1" type="ORF">RPSC1_15</name>
</gene>
<evidence type="ECO:0000313" key="1">
    <source>
        <dbReference type="EMBL" id="ATN92946.1"/>
    </source>
</evidence>
<reference evidence="1 2" key="1">
    <citation type="journal article" date="2018" name="Arch. Virol.">
        <title>Genomic characterization of the novel Ralstonia phage RPSC1.</title>
        <authorList>
            <person name="Liao M."/>
        </authorList>
    </citation>
    <scope>NUCLEOTIDE SEQUENCE [LARGE SCALE GENOMIC DNA]</scope>
</reference>
<organism evidence="1 2">
    <name type="scientific">Ralstonia phage RPSC1</name>
    <dbReference type="NCBI Taxonomy" id="2041351"/>
    <lineage>
        <taxon>Viruses</taxon>
        <taxon>Duplodnaviria</taxon>
        <taxon>Heunggongvirae</taxon>
        <taxon>Uroviricota</taxon>
        <taxon>Caudoviricetes</taxon>
        <taxon>Autographivirales</taxon>
        <taxon>Autotranscriptaviridae</taxon>
        <taxon>Stompelvirus</taxon>
        <taxon>Stompelvirus RPSC1</taxon>
    </lineage>
</organism>
<evidence type="ECO:0000313" key="2">
    <source>
        <dbReference type="Proteomes" id="UP000258840"/>
    </source>
</evidence>
<proteinExistence type="predicted"/>
<accession>A0A2Z2U7W4</accession>
<keyword evidence="2" id="KW-1185">Reference proteome</keyword>